<dbReference type="PRINTS" id="PR00412">
    <property type="entry name" value="EPOXHYDRLASE"/>
</dbReference>
<gene>
    <name evidence="3" type="ORF">CRX69_05590</name>
</gene>
<evidence type="ECO:0000256" key="1">
    <source>
        <dbReference type="ARBA" id="ARBA00022801"/>
    </source>
</evidence>
<keyword evidence="1 3" id="KW-0378">Hydrolase</keyword>
<reference evidence="3 4" key="1">
    <citation type="journal article" date="2018" name="Front. Microbiol.">
        <title>Pseudomonas rhizophila S211, a New Plant Growth-Promoting Rhizobacterium with Potential in Pesticide-Bioremediation.</title>
        <authorList>
            <person name="Hassen W."/>
            <person name="Neifar M."/>
            <person name="Cherif H."/>
            <person name="Najjari A."/>
            <person name="Chouchane H."/>
            <person name="Driouich R.C."/>
            <person name="Salah A."/>
            <person name="Naili F."/>
            <person name="Mosbah A."/>
            <person name="Souissi Y."/>
            <person name="Raddadi N."/>
            <person name="Ouzari H.I."/>
            <person name="Fava F."/>
            <person name="Cherif A."/>
        </authorList>
    </citation>
    <scope>NUCLEOTIDE SEQUENCE [LARGE SCALE GENOMIC DNA]</scope>
    <source>
        <strain evidence="3 4">S211</strain>
    </source>
</reference>
<dbReference type="PRINTS" id="PR00111">
    <property type="entry name" value="ABHYDROLASE"/>
</dbReference>
<dbReference type="GO" id="GO:0016787">
    <property type="term" value="F:hydrolase activity"/>
    <property type="evidence" value="ECO:0007669"/>
    <property type="project" value="UniProtKB-KW"/>
</dbReference>
<evidence type="ECO:0000259" key="2">
    <source>
        <dbReference type="Pfam" id="PF00561"/>
    </source>
</evidence>
<keyword evidence="4" id="KW-1185">Reference proteome</keyword>
<dbReference type="SUPFAM" id="SSF53474">
    <property type="entry name" value="alpha/beta-Hydrolases"/>
    <property type="match status" value="1"/>
</dbReference>
<dbReference type="Pfam" id="PF00561">
    <property type="entry name" value="Abhydrolase_1"/>
    <property type="match status" value="1"/>
</dbReference>
<dbReference type="InterPro" id="IPR000073">
    <property type="entry name" value="AB_hydrolase_1"/>
</dbReference>
<dbReference type="Proteomes" id="UP000241936">
    <property type="component" value="Chromosome"/>
</dbReference>
<dbReference type="PANTHER" id="PTHR43329">
    <property type="entry name" value="EPOXIDE HYDROLASE"/>
    <property type="match status" value="1"/>
</dbReference>
<dbReference type="InterPro" id="IPR000639">
    <property type="entry name" value="Epox_hydrolase-like"/>
</dbReference>
<sequence length="307" mass="34528">MAAECFLRKAELWSSDEMTITKILHDKIHANGIEMHYRFTGQGAPIVLLHGWPQHSLMWNRVMAELADQYLIIAPDLRGAGGSSITPGGYDKRTMARDLRALIEKLNLGPVFLVGYDHGVGVAYQYAGAHPNEVRRLALAEYALPGFGYEAKLTPSRDWDVASSWQLSFFTQPDVAEMFIRGKERELLSWFFWKMSANPEGVSGEDFEEYVRQIIKPGALRAGLNYYAAVWQDMDDHSETARRGKLQMPVLGIGGRWGFAEKTSLLLEPVAQHLSGTVIEGAGHWPADERPDEFARILRDFFQADSP</sequence>
<dbReference type="EMBL" id="CP024081">
    <property type="protein sequence ID" value="AVU74703.1"/>
    <property type="molecule type" value="Genomic_DNA"/>
</dbReference>
<proteinExistence type="predicted"/>
<dbReference type="Gene3D" id="3.40.50.1820">
    <property type="entry name" value="alpha/beta hydrolase"/>
    <property type="match status" value="1"/>
</dbReference>
<name>A0ABM6UB52_9PSED</name>
<evidence type="ECO:0000313" key="3">
    <source>
        <dbReference type="EMBL" id="AVU74703.1"/>
    </source>
</evidence>
<organism evidence="3 4">
    <name type="scientific">Pseudomonas rhizophila</name>
    <dbReference type="NCBI Taxonomy" id="2045200"/>
    <lineage>
        <taxon>Bacteria</taxon>
        <taxon>Pseudomonadati</taxon>
        <taxon>Pseudomonadota</taxon>
        <taxon>Gammaproteobacteria</taxon>
        <taxon>Pseudomonadales</taxon>
        <taxon>Pseudomonadaceae</taxon>
        <taxon>Pseudomonas</taxon>
    </lineage>
</organism>
<dbReference type="InterPro" id="IPR029058">
    <property type="entry name" value="AB_hydrolase_fold"/>
</dbReference>
<protein>
    <submittedName>
        <fullName evidence="3">Alpha/beta hydrolase</fullName>
    </submittedName>
</protein>
<accession>A0ABM6UB52</accession>
<feature type="domain" description="AB hydrolase-1" evidence="2">
    <location>
        <begin position="45"/>
        <end position="141"/>
    </location>
</feature>
<evidence type="ECO:0000313" key="4">
    <source>
        <dbReference type="Proteomes" id="UP000241936"/>
    </source>
</evidence>